<protein>
    <submittedName>
        <fullName evidence="1">Uncharacterized protein</fullName>
    </submittedName>
</protein>
<organism evidence="1 2">
    <name type="scientific">Escherichia coli</name>
    <dbReference type="NCBI Taxonomy" id="562"/>
    <lineage>
        <taxon>Bacteria</taxon>
        <taxon>Pseudomonadati</taxon>
        <taxon>Pseudomonadota</taxon>
        <taxon>Gammaproteobacteria</taxon>
        <taxon>Enterobacterales</taxon>
        <taxon>Enterobacteriaceae</taxon>
        <taxon>Escherichia</taxon>
    </lineage>
</organism>
<proteinExistence type="predicted"/>
<dbReference type="Proteomes" id="UP000236551">
    <property type="component" value="Chromosome"/>
</dbReference>
<name>A0A2H4TXH4_ECOLX</name>
<sequence>MLFFAVLVWGVLAMVQAVAFLVRDFLRSLLCWWQRHGVSRHITITSR</sequence>
<accession>A0A2H4TXH4</accession>
<evidence type="ECO:0000313" key="2">
    <source>
        <dbReference type="Proteomes" id="UP000236551"/>
    </source>
</evidence>
<dbReference type="AlphaFoldDB" id="A0A2H4TXH4"/>
<reference evidence="1 2" key="1">
    <citation type="submission" date="2017-11" db="EMBL/GenBank/DDBJ databases">
        <title>Escherichia coli CV839-15 Genome sequencing and assembly.</title>
        <authorList>
            <person name="Li Z."/>
            <person name="Song N."/>
            <person name="Li W."/>
            <person name="Philip H.R."/>
            <person name="Bu Z."/>
            <person name="Siguo L."/>
        </authorList>
    </citation>
    <scope>NUCLEOTIDE SEQUENCE [LARGE SCALE GENOMIC DNA]</scope>
    <source>
        <strain evidence="1 2">CV839-15</strain>
    </source>
</reference>
<dbReference type="EMBL" id="CP024978">
    <property type="protein sequence ID" value="ATZ34264.1"/>
    <property type="molecule type" value="Genomic_DNA"/>
</dbReference>
<evidence type="ECO:0000313" key="1">
    <source>
        <dbReference type="EMBL" id="ATZ34264.1"/>
    </source>
</evidence>
<gene>
    <name evidence="1" type="ORF">CV83915_03987</name>
</gene>